<dbReference type="AlphaFoldDB" id="A0A2T1HNJ8"/>
<dbReference type="Proteomes" id="UP000239772">
    <property type="component" value="Unassembled WGS sequence"/>
</dbReference>
<evidence type="ECO:0000313" key="3">
    <source>
        <dbReference type="Proteomes" id="UP000239772"/>
    </source>
</evidence>
<proteinExistence type="predicted"/>
<gene>
    <name evidence="2" type="ORF">SLNSH_19935</name>
</gene>
<organism evidence="2 3">
    <name type="scientific">Alsobacter soli</name>
    <dbReference type="NCBI Taxonomy" id="2109933"/>
    <lineage>
        <taxon>Bacteria</taxon>
        <taxon>Pseudomonadati</taxon>
        <taxon>Pseudomonadota</taxon>
        <taxon>Alphaproteobacteria</taxon>
        <taxon>Hyphomicrobiales</taxon>
        <taxon>Alsobacteraceae</taxon>
        <taxon>Alsobacter</taxon>
    </lineage>
</organism>
<dbReference type="EMBL" id="PVZS01000029">
    <property type="protein sequence ID" value="PSC03217.1"/>
    <property type="molecule type" value="Genomic_DNA"/>
</dbReference>
<keyword evidence="3" id="KW-1185">Reference proteome</keyword>
<reference evidence="3" key="1">
    <citation type="submission" date="2018-03" db="EMBL/GenBank/DDBJ databases">
        <authorList>
            <person name="Sun L."/>
            <person name="Liu H."/>
            <person name="Chen W."/>
            <person name="Huang K."/>
            <person name="Liu W."/>
            <person name="Gao X."/>
        </authorList>
    </citation>
    <scope>NUCLEOTIDE SEQUENCE [LARGE SCALE GENOMIC DNA]</scope>
    <source>
        <strain evidence="3">SH9</strain>
    </source>
</reference>
<feature type="region of interest" description="Disordered" evidence="1">
    <location>
        <begin position="74"/>
        <end position="105"/>
    </location>
</feature>
<evidence type="ECO:0000256" key="1">
    <source>
        <dbReference type="SAM" id="MobiDB-lite"/>
    </source>
</evidence>
<protein>
    <submittedName>
        <fullName evidence="2">Uncharacterized protein</fullName>
    </submittedName>
</protein>
<comment type="caution">
    <text evidence="2">The sequence shown here is derived from an EMBL/GenBank/DDBJ whole genome shotgun (WGS) entry which is preliminary data.</text>
</comment>
<accession>A0A2T1HNJ8</accession>
<name>A0A2T1HNJ8_9HYPH</name>
<evidence type="ECO:0000313" key="2">
    <source>
        <dbReference type="EMBL" id="PSC03217.1"/>
    </source>
</evidence>
<feature type="compositionally biased region" description="Basic residues" evidence="1">
    <location>
        <begin position="87"/>
        <end position="104"/>
    </location>
</feature>
<sequence>MTAADVGGPLFLRRSIPPVMAGLAPAIHETTAALACGAAWMPGTSPGMTAKGAAPLGRVVAALLAMTGTRPAGVPLASSPAGAAERRRGRGSRGHARRRRRASRKIATASHILRHARTALPGWLFPMLAQAALDPLPGASRRRG</sequence>